<dbReference type="Pfam" id="PF06058">
    <property type="entry name" value="DCP1"/>
    <property type="match status" value="1"/>
</dbReference>
<dbReference type="SUPFAM" id="SSF50729">
    <property type="entry name" value="PH domain-like"/>
    <property type="match status" value="1"/>
</dbReference>
<dbReference type="GO" id="GO:0006397">
    <property type="term" value="P:mRNA processing"/>
    <property type="evidence" value="ECO:0007669"/>
    <property type="project" value="UniProtKB-KW"/>
</dbReference>
<dbReference type="GO" id="GO:0003729">
    <property type="term" value="F:mRNA binding"/>
    <property type="evidence" value="ECO:0007669"/>
    <property type="project" value="TreeGrafter"/>
</dbReference>
<evidence type="ECO:0008006" key="7">
    <source>
        <dbReference type="Google" id="ProtNLM"/>
    </source>
</evidence>
<accession>A0AAE1TK60</accession>
<reference evidence="5" key="1">
    <citation type="submission" date="2023-10" db="EMBL/GenBank/DDBJ databases">
        <title>Chromosome-level genome of the transformable northern wattle, Acacia crassicarpa.</title>
        <authorList>
            <person name="Massaro I."/>
            <person name="Sinha N.R."/>
            <person name="Poethig S."/>
            <person name="Leichty A.R."/>
        </authorList>
    </citation>
    <scope>NUCLEOTIDE SEQUENCE</scope>
    <source>
        <strain evidence="5">Acra3RX</strain>
        <tissue evidence="5">Leaf</tissue>
    </source>
</reference>
<comment type="caution">
    <text evidence="5">The sequence shown here is derived from an EMBL/GenBank/DDBJ whole genome shotgun (WGS) entry which is preliminary data.</text>
</comment>
<keyword evidence="6" id="KW-1185">Reference proteome</keyword>
<dbReference type="EMBL" id="JAWXYG010000001">
    <property type="protein sequence ID" value="KAK4286325.1"/>
    <property type="molecule type" value="Genomic_DNA"/>
</dbReference>
<comment type="subcellular location">
    <subcellularLocation>
        <location evidence="1">Cytoplasm</location>
    </subcellularLocation>
</comment>
<keyword evidence="3" id="KW-0963">Cytoplasm</keyword>
<evidence type="ECO:0000313" key="5">
    <source>
        <dbReference type="EMBL" id="KAK4286325.1"/>
    </source>
</evidence>
<dbReference type="GO" id="GO:0000932">
    <property type="term" value="C:P-body"/>
    <property type="evidence" value="ECO:0007669"/>
    <property type="project" value="TreeGrafter"/>
</dbReference>
<dbReference type="GO" id="GO:0000290">
    <property type="term" value="P:deadenylation-dependent decapping of nuclear-transcribed mRNA"/>
    <property type="evidence" value="ECO:0007669"/>
    <property type="project" value="InterPro"/>
</dbReference>
<dbReference type="PANTHER" id="PTHR16290:SF0">
    <property type="entry name" value="DECAPPING PROTEIN 1, ISOFORM A"/>
    <property type="match status" value="1"/>
</dbReference>
<evidence type="ECO:0000313" key="6">
    <source>
        <dbReference type="Proteomes" id="UP001293593"/>
    </source>
</evidence>
<sequence length="170" mass="18854">MNHLSTENLVENLLGDFEYEVQCPYLLYRKANQEVNGIWFYDAQDCKEVANLFNRILDAYFKFPQKAKVSSTKSDFEELDTVPTTAVMNDPLEPSPSTALNAADVSNDHSFVNFFSAAMTIGNTANAPTTPQPYESSTIPSTSIPVNEATPIAHSLQFPSFIIYISDVSP</sequence>
<dbReference type="PANTHER" id="PTHR16290">
    <property type="entry name" value="TRANSCRIPTION FACTOR SMIF DECAPPING ENZYME DCP1"/>
    <property type="match status" value="1"/>
</dbReference>
<evidence type="ECO:0000256" key="1">
    <source>
        <dbReference type="ARBA" id="ARBA00004496"/>
    </source>
</evidence>
<dbReference type="GO" id="GO:0031087">
    <property type="term" value="P:deadenylation-independent decapping of nuclear-transcribed mRNA"/>
    <property type="evidence" value="ECO:0007669"/>
    <property type="project" value="TreeGrafter"/>
</dbReference>
<name>A0AAE1TK60_9FABA</name>
<protein>
    <recommendedName>
        <fullName evidence="7">mRNA-decapping enzyme-like protein</fullName>
    </recommendedName>
</protein>
<dbReference type="GO" id="GO:0008047">
    <property type="term" value="F:enzyme activator activity"/>
    <property type="evidence" value="ECO:0007669"/>
    <property type="project" value="InterPro"/>
</dbReference>
<dbReference type="InterPro" id="IPR010334">
    <property type="entry name" value="Dcp1"/>
</dbReference>
<dbReference type="AlphaFoldDB" id="A0AAE1TK60"/>
<gene>
    <name evidence="5" type="ORF">QN277_002894</name>
</gene>
<proteinExistence type="inferred from homology"/>
<keyword evidence="4" id="KW-0507">mRNA processing</keyword>
<evidence type="ECO:0000256" key="3">
    <source>
        <dbReference type="ARBA" id="ARBA00022490"/>
    </source>
</evidence>
<dbReference type="Proteomes" id="UP001293593">
    <property type="component" value="Unassembled WGS sequence"/>
</dbReference>
<evidence type="ECO:0000256" key="4">
    <source>
        <dbReference type="ARBA" id="ARBA00022664"/>
    </source>
</evidence>
<evidence type="ECO:0000256" key="2">
    <source>
        <dbReference type="ARBA" id="ARBA00008778"/>
    </source>
</evidence>
<dbReference type="InterPro" id="IPR011993">
    <property type="entry name" value="PH-like_dom_sf"/>
</dbReference>
<comment type="similarity">
    <text evidence="2">Belongs to the DCP1 family.</text>
</comment>
<dbReference type="Gene3D" id="2.30.29.30">
    <property type="entry name" value="Pleckstrin-homology domain (PH domain)/Phosphotyrosine-binding domain (PTB)"/>
    <property type="match status" value="1"/>
</dbReference>
<organism evidence="5 6">
    <name type="scientific">Acacia crassicarpa</name>
    <name type="common">northern wattle</name>
    <dbReference type="NCBI Taxonomy" id="499986"/>
    <lineage>
        <taxon>Eukaryota</taxon>
        <taxon>Viridiplantae</taxon>
        <taxon>Streptophyta</taxon>
        <taxon>Embryophyta</taxon>
        <taxon>Tracheophyta</taxon>
        <taxon>Spermatophyta</taxon>
        <taxon>Magnoliopsida</taxon>
        <taxon>eudicotyledons</taxon>
        <taxon>Gunneridae</taxon>
        <taxon>Pentapetalae</taxon>
        <taxon>rosids</taxon>
        <taxon>fabids</taxon>
        <taxon>Fabales</taxon>
        <taxon>Fabaceae</taxon>
        <taxon>Caesalpinioideae</taxon>
        <taxon>mimosoid clade</taxon>
        <taxon>Acacieae</taxon>
        <taxon>Acacia</taxon>
    </lineage>
</organism>